<protein>
    <submittedName>
        <fullName evidence="10">ABC transporter permease</fullName>
    </submittedName>
</protein>
<keyword evidence="7 8" id="KW-0472">Membrane</keyword>
<evidence type="ECO:0000256" key="5">
    <source>
        <dbReference type="ARBA" id="ARBA00022692"/>
    </source>
</evidence>
<evidence type="ECO:0000313" key="11">
    <source>
        <dbReference type="Proteomes" id="UP001589628"/>
    </source>
</evidence>
<evidence type="ECO:0000256" key="6">
    <source>
        <dbReference type="ARBA" id="ARBA00022989"/>
    </source>
</evidence>
<evidence type="ECO:0000313" key="10">
    <source>
        <dbReference type="EMBL" id="MFB9884846.1"/>
    </source>
</evidence>
<evidence type="ECO:0000256" key="8">
    <source>
        <dbReference type="RuleBase" id="RU363032"/>
    </source>
</evidence>
<evidence type="ECO:0000256" key="1">
    <source>
        <dbReference type="ARBA" id="ARBA00004651"/>
    </source>
</evidence>
<feature type="transmembrane region" description="Helical" evidence="8">
    <location>
        <begin position="126"/>
        <end position="151"/>
    </location>
</feature>
<keyword evidence="4" id="KW-1003">Cell membrane</keyword>
<evidence type="ECO:0000256" key="7">
    <source>
        <dbReference type="ARBA" id="ARBA00023136"/>
    </source>
</evidence>
<dbReference type="PANTHER" id="PTHR43848">
    <property type="entry name" value="PUTRESCINE TRANSPORT SYSTEM PERMEASE PROTEIN POTI"/>
    <property type="match status" value="1"/>
</dbReference>
<gene>
    <name evidence="10" type="ORF">ACFFLH_00250</name>
</gene>
<dbReference type="Gene3D" id="1.10.3720.10">
    <property type="entry name" value="MetI-like"/>
    <property type="match status" value="1"/>
</dbReference>
<feature type="transmembrane region" description="Helical" evidence="8">
    <location>
        <begin position="258"/>
        <end position="278"/>
    </location>
</feature>
<evidence type="ECO:0000256" key="2">
    <source>
        <dbReference type="ARBA" id="ARBA00007069"/>
    </source>
</evidence>
<dbReference type="EMBL" id="JBHLZN010000001">
    <property type="protein sequence ID" value="MFB9884846.1"/>
    <property type="molecule type" value="Genomic_DNA"/>
</dbReference>
<evidence type="ECO:0000259" key="9">
    <source>
        <dbReference type="PROSITE" id="PS50928"/>
    </source>
</evidence>
<dbReference type="InterPro" id="IPR051789">
    <property type="entry name" value="Bact_Polyamine_Transport"/>
</dbReference>
<organism evidence="10 11">
    <name type="scientific">Balneatrix alpica</name>
    <dbReference type="NCBI Taxonomy" id="75684"/>
    <lineage>
        <taxon>Bacteria</taxon>
        <taxon>Pseudomonadati</taxon>
        <taxon>Pseudomonadota</taxon>
        <taxon>Gammaproteobacteria</taxon>
        <taxon>Oceanospirillales</taxon>
        <taxon>Balneatrichaceae</taxon>
        <taxon>Balneatrix</taxon>
    </lineage>
</organism>
<feature type="transmembrane region" description="Helical" evidence="8">
    <location>
        <begin position="157"/>
        <end position="180"/>
    </location>
</feature>
<proteinExistence type="inferred from homology"/>
<evidence type="ECO:0000256" key="4">
    <source>
        <dbReference type="ARBA" id="ARBA00022475"/>
    </source>
</evidence>
<sequence length="287" mass="32013">MSSQTLTSTNATSHGRRRIRPGTFQADRFMHWSMNAYLGFFLLYLFVPLMIMVVAAFNENRIPSVTEWQGTTLHWFEVLFQNERMWQAVLNSLVIGAGVVVMSLTFGLAGALLLSRLHSRANTLFYAILVSPLLTPGIILGISTLIFWNNFGVPGGLFLTVVAQSTFISAYCMLLFLARLQRFDPALEEAALDLGASHRQVFYKITLPFLKPAILSGGVIAFLQSFENYNTTLFAIGSDYTLTTNIASRVKMGLTPEINALGVIFIAVTLVLSIVYEIRRRRSKPVE</sequence>
<evidence type="ECO:0000256" key="3">
    <source>
        <dbReference type="ARBA" id="ARBA00022448"/>
    </source>
</evidence>
<feature type="transmembrane region" description="Helical" evidence="8">
    <location>
        <begin position="201"/>
        <end position="223"/>
    </location>
</feature>
<keyword evidence="11" id="KW-1185">Reference proteome</keyword>
<dbReference type="Pfam" id="PF00528">
    <property type="entry name" value="BPD_transp_1"/>
    <property type="match status" value="1"/>
</dbReference>
<dbReference type="PANTHER" id="PTHR43848:SF2">
    <property type="entry name" value="PUTRESCINE TRANSPORT SYSTEM PERMEASE PROTEIN POTI"/>
    <property type="match status" value="1"/>
</dbReference>
<comment type="similarity">
    <text evidence="2">Belongs to the binding-protein-dependent transport system permease family. CysTW subfamily.</text>
</comment>
<dbReference type="RefSeq" id="WP_211249536.1">
    <property type="nucleotide sequence ID" value="NZ_JBHLZN010000001.1"/>
</dbReference>
<feature type="domain" description="ABC transmembrane type-1" evidence="9">
    <location>
        <begin position="89"/>
        <end position="276"/>
    </location>
</feature>
<dbReference type="InterPro" id="IPR035906">
    <property type="entry name" value="MetI-like_sf"/>
</dbReference>
<dbReference type="SUPFAM" id="SSF161098">
    <property type="entry name" value="MetI-like"/>
    <property type="match status" value="1"/>
</dbReference>
<keyword evidence="3 8" id="KW-0813">Transport</keyword>
<reference evidence="10 11" key="1">
    <citation type="submission" date="2024-09" db="EMBL/GenBank/DDBJ databases">
        <authorList>
            <person name="Sun Q."/>
            <person name="Mori K."/>
        </authorList>
    </citation>
    <scope>NUCLEOTIDE SEQUENCE [LARGE SCALE GENOMIC DNA]</scope>
    <source>
        <strain evidence="10 11">ATCC 51285</strain>
    </source>
</reference>
<dbReference type="Proteomes" id="UP001589628">
    <property type="component" value="Unassembled WGS sequence"/>
</dbReference>
<comment type="caution">
    <text evidence="10">The sequence shown here is derived from an EMBL/GenBank/DDBJ whole genome shotgun (WGS) entry which is preliminary data.</text>
</comment>
<accession>A0ABV5Z6E6</accession>
<keyword evidence="5 8" id="KW-0812">Transmembrane</keyword>
<keyword evidence="6 8" id="KW-1133">Transmembrane helix</keyword>
<name>A0ABV5Z6E6_9GAMM</name>
<comment type="subcellular location">
    <subcellularLocation>
        <location evidence="1 8">Cell membrane</location>
        <topology evidence="1 8">Multi-pass membrane protein</topology>
    </subcellularLocation>
</comment>
<dbReference type="CDD" id="cd06261">
    <property type="entry name" value="TM_PBP2"/>
    <property type="match status" value="1"/>
</dbReference>
<feature type="transmembrane region" description="Helical" evidence="8">
    <location>
        <begin position="93"/>
        <end position="114"/>
    </location>
</feature>
<dbReference type="InterPro" id="IPR000515">
    <property type="entry name" value="MetI-like"/>
</dbReference>
<dbReference type="PROSITE" id="PS50928">
    <property type="entry name" value="ABC_TM1"/>
    <property type="match status" value="1"/>
</dbReference>
<feature type="transmembrane region" description="Helical" evidence="8">
    <location>
        <begin position="36"/>
        <end position="57"/>
    </location>
</feature>